<keyword evidence="7 8" id="KW-0998">Cell outer membrane</keyword>
<dbReference type="EMBL" id="CP000851">
    <property type="protein sequence ID" value="ABV85632.1"/>
    <property type="molecule type" value="Genomic_DNA"/>
</dbReference>
<dbReference type="eggNOG" id="COG4771">
    <property type="taxonomic scope" value="Bacteria"/>
</dbReference>
<dbReference type="NCBIfam" id="TIGR01782">
    <property type="entry name" value="TonB-Xanth-Caul"/>
    <property type="match status" value="1"/>
</dbReference>
<comment type="subcellular location">
    <subcellularLocation>
        <location evidence="1 8">Cell outer membrane</location>
        <topology evidence="1 8">Multi-pass membrane protein</topology>
    </subcellularLocation>
</comment>
<dbReference type="PROSITE" id="PS52016">
    <property type="entry name" value="TONB_DEPENDENT_REC_3"/>
    <property type="match status" value="1"/>
</dbReference>
<dbReference type="PANTHER" id="PTHR40980">
    <property type="entry name" value="PLUG DOMAIN-CONTAINING PROTEIN"/>
    <property type="match status" value="1"/>
</dbReference>
<proteinExistence type="inferred from homology"/>
<dbReference type="Proteomes" id="UP000002608">
    <property type="component" value="Chromosome"/>
</dbReference>
<evidence type="ECO:0000313" key="13">
    <source>
        <dbReference type="Proteomes" id="UP000002608"/>
    </source>
</evidence>
<evidence type="ECO:0000256" key="3">
    <source>
        <dbReference type="ARBA" id="ARBA00022452"/>
    </source>
</evidence>
<gene>
    <name evidence="12" type="ordered locus">Spea_0304</name>
</gene>
<dbReference type="eggNOG" id="COG1629">
    <property type="taxonomic scope" value="Bacteria"/>
</dbReference>
<evidence type="ECO:0000259" key="11">
    <source>
        <dbReference type="Pfam" id="PF07715"/>
    </source>
</evidence>
<feature type="domain" description="TonB-dependent receptor plug" evidence="11">
    <location>
        <begin position="74"/>
        <end position="183"/>
    </location>
</feature>
<keyword evidence="12" id="KW-0675">Receptor</keyword>
<dbReference type="CDD" id="cd01347">
    <property type="entry name" value="ligand_gated_channel"/>
    <property type="match status" value="1"/>
</dbReference>
<dbReference type="STRING" id="398579.Spea_0304"/>
<accession>A8GZ95</accession>
<dbReference type="Gene3D" id="2.40.170.20">
    <property type="entry name" value="TonB-dependent receptor, beta-barrel domain"/>
    <property type="match status" value="1"/>
</dbReference>
<keyword evidence="6 8" id="KW-0472">Membrane</keyword>
<dbReference type="Pfam" id="PF07715">
    <property type="entry name" value="Plug"/>
    <property type="match status" value="1"/>
</dbReference>
<dbReference type="InterPro" id="IPR012910">
    <property type="entry name" value="Plug_dom"/>
</dbReference>
<evidence type="ECO:0000256" key="7">
    <source>
        <dbReference type="ARBA" id="ARBA00023237"/>
    </source>
</evidence>
<evidence type="ECO:0000256" key="8">
    <source>
        <dbReference type="PROSITE-ProRule" id="PRU01360"/>
    </source>
</evidence>
<feature type="domain" description="TonB-dependent receptor-like beta-barrel" evidence="10">
    <location>
        <begin position="394"/>
        <end position="836"/>
    </location>
</feature>
<reference evidence="12 13" key="1">
    <citation type="submission" date="2007-10" db="EMBL/GenBank/DDBJ databases">
        <title>Complete sequence of Shewanella pealeana ATCC 700345.</title>
        <authorList>
            <consortium name="US DOE Joint Genome Institute"/>
            <person name="Copeland A."/>
            <person name="Lucas S."/>
            <person name="Lapidus A."/>
            <person name="Barry K."/>
            <person name="Glavina del Rio T."/>
            <person name="Dalin E."/>
            <person name="Tice H."/>
            <person name="Pitluck S."/>
            <person name="Chertkov O."/>
            <person name="Brettin T."/>
            <person name="Bruce D."/>
            <person name="Detter J.C."/>
            <person name="Han C."/>
            <person name="Schmutz J."/>
            <person name="Larimer F."/>
            <person name="Land M."/>
            <person name="Hauser L."/>
            <person name="Kyrpides N."/>
            <person name="Kim E."/>
            <person name="Zhao J.-S.Z."/>
            <person name="Manno D."/>
            <person name="Hawari J."/>
            <person name="Richardson P."/>
        </authorList>
    </citation>
    <scope>NUCLEOTIDE SEQUENCE [LARGE SCALE GENOMIC DNA]</scope>
    <source>
        <strain evidence="13">ATCC 700345 / ANG-SQ1</strain>
    </source>
</reference>
<evidence type="ECO:0000256" key="1">
    <source>
        <dbReference type="ARBA" id="ARBA00004571"/>
    </source>
</evidence>
<keyword evidence="2 8" id="KW-0813">Transport</keyword>
<evidence type="ECO:0000256" key="5">
    <source>
        <dbReference type="ARBA" id="ARBA00023077"/>
    </source>
</evidence>
<dbReference type="InterPro" id="IPR010104">
    <property type="entry name" value="TonB_rcpt_bac"/>
</dbReference>
<comment type="similarity">
    <text evidence="8 9">Belongs to the TonB-dependent receptor family.</text>
</comment>
<evidence type="ECO:0000256" key="6">
    <source>
        <dbReference type="ARBA" id="ARBA00023136"/>
    </source>
</evidence>
<protein>
    <submittedName>
        <fullName evidence="12">TonB-dependent receptor</fullName>
    </submittedName>
</protein>
<dbReference type="Pfam" id="PF00593">
    <property type="entry name" value="TonB_dep_Rec_b-barrel"/>
    <property type="match status" value="1"/>
</dbReference>
<keyword evidence="3 8" id="KW-1134">Transmembrane beta strand</keyword>
<dbReference type="AlphaFoldDB" id="A8GZ95"/>
<dbReference type="PANTHER" id="PTHR40980:SF3">
    <property type="entry name" value="TONB-DEPENDENT RECEPTOR-LIKE BETA-BARREL DOMAIN-CONTAINING PROTEIN"/>
    <property type="match status" value="1"/>
</dbReference>
<name>A8GZ95_SHEPA</name>
<dbReference type="InterPro" id="IPR037066">
    <property type="entry name" value="Plug_dom_sf"/>
</dbReference>
<dbReference type="SUPFAM" id="SSF56935">
    <property type="entry name" value="Porins"/>
    <property type="match status" value="1"/>
</dbReference>
<dbReference type="KEGG" id="spl:Spea_0304"/>
<evidence type="ECO:0000259" key="10">
    <source>
        <dbReference type="Pfam" id="PF00593"/>
    </source>
</evidence>
<keyword evidence="13" id="KW-1185">Reference proteome</keyword>
<evidence type="ECO:0000256" key="4">
    <source>
        <dbReference type="ARBA" id="ARBA00022692"/>
    </source>
</evidence>
<dbReference type="GO" id="GO:0009279">
    <property type="term" value="C:cell outer membrane"/>
    <property type="evidence" value="ECO:0007669"/>
    <property type="project" value="UniProtKB-SubCell"/>
</dbReference>
<keyword evidence="5 9" id="KW-0798">TonB box</keyword>
<sequence>MMDINKKAFLKITGIGRAVFKKSLMTISILLLNLVVPAFATPELDDEVITERSIERIEVRGIRTSMKDSINSKRFSDAVVDAVTAEDIGKFPDSDVGESLGRIPGVAVNRQFGQGQQVSIRGASNQLTSTLLNGHSVASTGWFDQQTTDRSFNYSLLPPEMVGDIEVYKSSQADITEGGVGGTVIINTRKPFELDANSLFFSHKQDYGSVSEEIDPEFSGLYSWKNSAESVGILLAVADGKTHYQRNGIESNIGWGDIVPTTFEQQRERTAINAVLQYRPTDNVELGFNMMHLDMQANNANTSLFLMFPDDKEAACEQRNQAGTCIFYRRDANDANPGWAQTWVREASMDSKTFDLDFTYEADNYTLEGLVGNTKSEGGTNTTANYGAWLGQARDFAGTYDATGDVIDIDIANPSFGVEDFNGPLAPEAWSLRKQPNSDEETYIKFDIDFPVDYGFITAIKTGVSWANHDVKQESFEGIASPNVIAKDASAYYSGSVSSGGGFTLPKPILDAMLNDAKAAITHFDRDGQVYKSGYGTINEENLALYLMANFASERIRGNVGLRFISTDAESDFYQLKPDGSYADELSTLTASYSDLLPSINLAFDLAPDIIIRASASKVISRPNYDDMFSASALSGYADGIPDNEVLDRGNIALTPFKATQADLGIEWYFAAEGLLSATYFIKDIGSFITSEQLLDQSIGIIDPDSGEDSWTVSTKKNGSGGQIQGLELQLQNGFENGLGYAVNYTFADSNAPAGHYPDQVSVFSDSSKHTVNLVGYYEMDSFSARLAYNWRSEYMIRELPGYYGNREHQAYGTVDLSSRYNITEHLAISFEVVNLLAEDSIQLGVAADSAEVKPELQNNYPVFSAEGEARYKLGITVRF</sequence>
<organism evidence="12 13">
    <name type="scientific">Shewanella pealeana (strain ATCC 700345 / ANG-SQ1)</name>
    <dbReference type="NCBI Taxonomy" id="398579"/>
    <lineage>
        <taxon>Bacteria</taxon>
        <taxon>Pseudomonadati</taxon>
        <taxon>Pseudomonadota</taxon>
        <taxon>Gammaproteobacteria</taxon>
        <taxon>Alteromonadales</taxon>
        <taxon>Shewanellaceae</taxon>
        <taxon>Shewanella</taxon>
    </lineage>
</organism>
<dbReference type="RefSeq" id="WP_012153573.1">
    <property type="nucleotide sequence ID" value="NC_009901.1"/>
</dbReference>
<dbReference type="InterPro" id="IPR000531">
    <property type="entry name" value="Beta-barrel_TonB"/>
</dbReference>
<dbReference type="HOGENOM" id="CLU_006935_2_0_6"/>
<keyword evidence="4 8" id="KW-0812">Transmembrane</keyword>
<evidence type="ECO:0000256" key="9">
    <source>
        <dbReference type="RuleBase" id="RU003357"/>
    </source>
</evidence>
<evidence type="ECO:0000313" key="12">
    <source>
        <dbReference type="EMBL" id="ABV85632.1"/>
    </source>
</evidence>
<dbReference type="InterPro" id="IPR036942">
    <property type="entry name" value="Beta-barrel_TonB_sf"/>
</dbReference>
<evidence type="ECO:0000256" key="2">
    <source>
        <dbReference type="ARBA" id="ARBA00022448"/>
    </source>
</evidence>
<dbReference type="Gene3D" id="2.170.130.10">
    <property type="entry name" value="TonB-dependent receptor, plug domain"/>
    <property type="match status" value="1"/>
</dbReference>
<dbReference type="InterPro" id="IPR039426">
    <property type="entry name" value="TonB-dep_rcpt-like"/>
</dbReference>